<dbReference type="EMBL" id="AZBU02000003">
    <property type="protein sequence ID" value="TKR87538.1"/>
    <property type="molecule type" value="Genomic_DNA"/>
</dbReference>
<dbReference type="Proteomes" id="UP000298663">
    <property type="component" value="Unassembled WGS sequence"/>
</dbReference>
<dbReference type="AlphaFoldDB" id="A0A4U5NVJ3"/>
<feature type="compositionally biased region" description="Acidic residues" evidence="1">
    <location>
        <begin position="73"/>
        <end position="89"/>
    </location>
</feature>
<proteinExistence type="predicted"/>
<protein>
    <submittedName>
        <fullName evidence="2">Uncharacterized protein</fullName>
    </submittedName>
</protein>
<comment type="caution">
    <text evidence="2">The sequence shown here is derived from an EMBL/GenBank/DDBJ whole genome shotgun (WGS) entry which is preliminary data.</text>
</comment>
<gene>
    <name evidence="2" type="ORF">L596_011919</name>
</gene>
<keyword evidence="3" id="KW-1185">Reference proteome</keyword>
<accession>A0A4U5NVJ3</accession>
<organism evidence="2 3">
    <name type="scientific">Steinernema carpocapsae</name>
    <name type="common">Entomopathogenic nematode</name>
    <dbReference type="NCBI Taxonomy" id="34508"/>
    <lineage>
        <taxon>Eukaryota</taxon>
        <taxon>Metazoa</taxon>
        <taxon>Ecdysozoa</taxon>
        <taxon>Nematoda</taxon>
        <taxon>Chromadorea</taxon>
        <taxon>Rhabditida</taxon>
        <taxon>Tylenchina</taxon>
        <taxon>Panagrolaimomorpha</taxon>
        <taxon>Strongyloidoidea</taxon>
        <taxon>Steinernematidae</taxon>
        <taxon>Steinernema</taxon>
    </lineage>
</organism>
<reference evidence="2 3" key="2">
    <citation type="journal article" date="2019" name="G3 (Bethesda)">
        <title>Hybrid Assembly of the Genome of the Entomopathogenic Nematode Steinernema carpocapsae Identifies the X-Chromosome.</title>
        <authorList>
            <person name="Serra L."/>
            <person name="Macchietto M."/>
            <person name="Macias-Munoz A."/>
            <person name="McGill C.J."/>
            <person name="Rodriguez I.M."/>
            <person name="Rodriguez B."/>
            <person name="Murad R."/>
            <person name="Mortazavi A."/>
        </authorList>
    </citation>
    <scope>NUCLEOTIDE SEQUENCE [LARGE SCALE GENOMIC DNA]</scope>
    <source>
        <strain evidence="2 3">ALL</strain>
    </source>
</reference>
<name>A0A4U5NVJ3_STECR</name>
<feature type="region of interest" description="Disordered" evidence="1">
    <location>
        <begin position="68"/>
        <end position="94"/>
    </location>
</feature>
<reference evidence="2 3" key="1">
    <citation type="journal article" date="2015" name="Genome Biol.">
        <title>Comparative genomics of Steinernema reveals deeply conserved gene regulatory networks.</title>
        <authorList>
            <person name="Dillman A.R."/>
            <person name="Macchietto M."/>
            <person name="Porter C.F."/>
            <person name="Rogers A."/>
            <person name="Williams B."/>
            <person name="Antoshechkin I."/>
            <person name="Lee M.M."/>
            <person name="Goodwin Z."/>
            <person name="Lu X."/>
            <person name="Lewis E.E."/>
            <person name="Goodrich-Blair H."/>
            <person name="Stock S.P."/>
            <person name="Adams B.J."/>
            <person name="Sternberg P.W."/>
            <person name="Mortazavi A."/>
        </authorList>
    </citation>
    <scope>NUCLEOTIDE SEQUENCE [LARGE SCALE GENOMIC DNA]</scope>
    <source>
        <strain evidence="2 3">ALL</strain>
    </source>
</reference>
<evidence type="ECO:0000256" key="1">
    <source>
        <dbReference type="SAM" id="MobiDB-lite"/>
    </source>
</evidence>
<evidence type="ECO:0000313" key="3">
    <source>
        <dbReference type="Proteomes" id="UP000298663"/>
    </source>
</evidence>
<evidence type="ECO:0000313" key="2">
    <source>
        <dbReference type="EMBL" id="TKR87538.1"/>
    </source>
</evidence>
<sequence length="185" mass="21945">MVKRCAVDDSANEAVPPKKLSEESDCAPMEPQQESTDDEKSKLDEEMYAEYGDDEDGVEEESFCGPMELQQESTDDEKSEYAEYEFGDDESGHDAEEVEKLRMWGELAEMENVPLSEDQERRIEDARDYVANLEKWRTERDDEVPVEQEIEELRTIAIHRWYIEHPQWTKWKRGPYYEYFKECDM</sequence>
<feature type="region of interest" description="Disordered" evidence="1">
    <location>
        <begin position="1"/>
        <end position="43"/>
    </location>
</feature>